<dbReference type="AlphaFoldDB" id="A0A552Z5U6"/>
<organism evidence="1 2">
    <name type="scientific">Lactococcus lactis</name>
    <dbReference type="NCBI Taxonomy" id="1358"/>
    <lineage>
        <taxon>Bacteria</taxon>
        <taxon>Bacillati</taxon>
        <taxon>Bacillota</taxon>
        <taxon>Bacilli</taxon>
        <taxon>Lactobacillales</taxon>
        <taxon>Streptococcaceae</taxon>
        <taxon>Lactococcus</taxon>
    </lineage>
</organism>
<dbReference type="EMBL" id="VJWV01000002">
    <property type="protein sequence ID" value="TRW74889.1"/>
    <property type="molecule type" value="Genomic_DNA"/>
</dbReference>
<reference evidence="1 2" key="1">
    <citation type="submission" date="2019-07" db="EMBL/GenBank/DDBJ databases">
        <title>Draft genome of 7 Lactococcus lactis strains isolated from an artisanal cheese production.</title>
        <authorList>
            <person name="Biolcati F."/>
            <person name="Bottero M.T."/>
            <person name="Dalmasso A."/>
            <person name="Mcauliffe O."/>
        </authorList>
    </citation>
    <scope>NUCLEOTIDE SEQUENCE [LARGE SCALE GENOMIC DNA]</scope>
    <source>
        <strain evidence="1 2">MRS45.2</strain>
    </source>
</reference>
<evidence type="ECO:0000313" key="2">
    <source>
        <dbReference type="Proteomes" id="UP000317167"/>
    </source>
</evidence>
<name>A0A552Z5U6_9LACT</name>
<comment type="caution">
    <text evidence="1">The sequence shown here is derived from an EMBL/GenBank/DDBJ whole genome shotgun (WGS) entry which is preliminary data.</text>
</comment>
<proteinExistence type="predicted"/>
<gene>
    <name evidence="1" type="ORF">FNJ53_03515</name>
</gene>
<evidence type="ECO:0000313" key="1">
    <source>
        <dbReference type="EMBL" id="TRW74889.1"/>
    </source>
</evidence>
<dbReference type="RefSeq" id="WP_143458826.1">
    <property type="nucleotide sequence ID" value="NZ_RIGC01000205.1"/>
</dbReference>
<sequence>MNNSLEEIYTQSNSNDKSFYVGKFLKENSMFSIFELVDSQGRYESITFIKTTSIIKRIPSSDYLDYISSFSNLLGDNYDSFHLSMLQDMKEWGGKLTVLQFSDSDFLDLYEILSVNSETIKLKGLKTPLFSTNNGVIETSIKKILAMEFNSLELKLLKEKLDKESNDS</sequence>
<protein>
    <submittedName>
        <fullName evidence="1">Uncharacterized protein</fullName>
    </submittedName>
</protein>
<accession>A0A552Z5U6</accession>
<dbReference type="Proteomes" id="UP000317167">
    <property type="component" value="Unassembled WGS sequence"/>
</dbReference>